<name>A0A381SXQ7_9ZZZZ</name>
<gene>
    <name evidence="7" type="ORF">METZ01_LOCUS60945</name>
</gene>
<evidence type="ECO:0000256" key="2">
    <source>
        <dbReference type="ARBA" id="ARBA00022692"/>
    </source>
</evidence>
<dbReference type="GO" id="GO:0030416">
    <property type="term" value="P:methylamine metabolic process"/>
    <property type="evidence" value="ECO:0007669"/>
    <property type="project" value="InterPro"/>
</dbReference>
<evidence type="ECO:0000256" key="1">
    <source>
        <dbReference type="ARBA" id="ARBA00004141"/>
    </source>
</evidence>
<proteinExistence type="predicted"/>
<feature type="transmembrane region" description="Helical" evidence="5">
    <location>
        <begin position="88"/>
        <end position="106"/>
    </location>
</feature>
<feature type="non-terminal residue" evidence="7">
    <location>
        <position position="1"/>
    </location>
</feature>
<sequence>VEESREVNMQNGNREVAYALLRATLGLVFLFYGLGKLHYGLDAFVLGLTTRFTNTLLPTVLVVPFGYILPFAELVTGILLILGAFNRLALLSAGLLLAALTTGAVIEPSPGTVADNIGFALVVFLLLWTAERNHYSLDHLIKR</sequence>
<dbReference type="EMBL" id="UINC01003643">
    <property type="protein sequence ID" value="SVA08091.1"/>
    <property type="molecule type" value="Genomic_DNA"/>
</dbReference>
<keyword evidence="2 5" id="KW-0812">Transmembrane</keyword>
<reference evidence="7" key="1">
    <citation type="submission" date="2018-05" db="EMBL/GenBank/DDBJ databases">
        <authorList>
            <person name="Lanie J.A."/>
            <person name="Ng W.-L."/>
            <person name="Kazmierczak K.M."/>
            <person name="Andrzejewski T.M."/>
            <person name="Davidsen T.M."/>
            <person name="Wayne K.J."/>
            <person name="Tettelin H."/>
            <person name="Glass J.I."/>
            <person name="Rusch D."/>
            <person name="Podicherti R."/>
            <person name="Tsui H.-C.T."/>
            <person name="Winkler M.E."/>
        </authorList>
    </citation>
    <scope>NUCLEOTIDE SEQUENCE</scope>
</reference>
<protein>
    <recommendedName>
        <fullName evidence="6">Methylamine utilisation protein MauE domain-containing protein</fullName>
    </recommendedName>
</protein>
<evidence type="ECO:0000256" key="3">
    <source>
        <dbReference type="ARBA" id="ARBA00022989"/>
    </source>
</evidence>
<accession>A0A381SXQ7</accession>
<feature type="transmembrane region" description="Helical" evidence="5">
    <location>
        <begin position="112"/>
        <end position="130"/>
    </location>
</feature>
<keyword evidence="4 5" id="KW-0472">Membrane</keyword>
<feature type="domain" description="Methylamine utilisation protein MauE" evidence="6">
    <location>
        <begin position="16"/>
        <end position="105"/>
    </location>
</feature>
<evidence type="ECO:0000256" key="4">
    <source>
        <dbReference type="ARBA" id="ARBA00023136"/>
    </source>
</evidence>
<dbReference type="InterPro" id="IPR009908">
    <property type="entry name" value="Methylamine_util_MauE"/>
</dbReference>
<dbReference type="AlphaFoldDB" id="A0A381SXQ7"/>
<feature type="transmembrane region" description="Helical" evidence="5">
    <location>
        <begin position="16"/>
        <end position="35"/>
    </location>
</feature>
<dbReference type="GO" id="GO:0016020">
    <property type="term" value="C:membrane"/>
    <property type="evidence" value="ECO:0007669"/>
    <property type="project" value="UniProtKB-SubCell"/>
</dbReference>
<comment type="subcellular location">
    <subcellularLocation>
        <location evidence="1">Membrane</location>
        <topology evidence="1">Multi-pass membrane protein</topology>
    </subcellularLocation>
</comment>
<dbReference type="Pfam" id="PF07291">
    <property type="entry name" value="MauE"/>
    <property type="match status" value="1"/>
</dbReference>
<evidence type="ECO:0000259" key="6">
    <source>
        <dbReference type="Pfam" id="PF07291"/>
    </source>
</evidence>
<organism evidence="7">
    <name type="scientific">marine metagenome</name>
    <dbReference type="NCBI Taxonomy" id="408172"/>
    <lineage>
        <taxon>unclassified sequences</taxon>
        <taxon>metagenomes</taxon>
        <taxon>ecological metagenomes</taxon>
    </lineage>
</organism>
<keyword evidence="3 5" id="KW-1133">Transmembrane helix</keyword>
<evidence type="ECO:0000313" key="7">
    <source>
        <dbReference type="EMBL" id="SVA08091.1"/>
    </source>
</evidence>
<feature type="transmembrane region" description="Helical" evidence="5">
    <location>
        <begin position="55"/>
        <end position="81"/>
    </location>
</feature>
<evidence type="ECO:0000256" key="5">
    <source>
        <dbReference type="SAM" id="Phobius"/>
    </source>
</evidence>